<feature type="chain" id="PRO_5020351890" evidence="2">
    <location>
        <begin position="23"/>
        <end position="241"/>
    </location>
</feature>
<evidence type="ECO:0000313" key="4">
    <source>
        <dbReference type="Proteomes" id="UP000294963"/>
    </source>
</evidence>
<dbReference type="Proteomes" id="UP000294963">
    <property type="component" value="Unassembled WGS sequence"/>
</dbReference>
<protein>
    <submittedName>
        <fullName evidence="3">Uncharacterized protein</fullName>
    </submittedName>
</protein>
<reference evidence="3 4" key="1">
    <citation type="submission" date="2019-03" db="EMBL/GenBank/DDBJ databases">
        <title>Genomic analyses of the natural microbiome of Caenorhabditis elegans.</title>
        <authorList>
            <person name="Samuel B."/>
        </authorList>
    </citation>
    <scope>NUCLEOTIDE SEQUENCE [LARGE SCALE GENOMIC DNA]</scope>
    <source>
        <strain evidence="3 4">JUb89</strain>
    </source>
</reference>
<dbReference type="AlphaFoldDB" id="A0A4R1XIH8"/>
<evidence type="ECO:0000256" key="1">
    <source>
        <dbReference type="SAM" id="Phobius"/>
    </source>
</evidence>
<feature type="transmembrane region" description="Helical" evidence="1">
    <location>
        <begin position="211"/>
        <end position="233"/>
    </location>
</feature>
<sequence>MRSKKLKLGAVIALTAMLNGCATLSTMGNIDHDPSYKVKNLYKDQLIAYGMPKQPVTDYENALVILGTKNNYLIEPAGSVVNQHILLDLVTQLDLKYLSIASVENVLSKNFQITLQNPESVLSDLMLIQYEKPLQQISAKEKQLLGSLKFDCKETISNQMQFYACSQQLNYNIYPIKKTENHQALQHAFRQPIQFEVNQKVKSSQLKNVPYYMLLPLTVVVDIVTLPIQLIGFSQAMSQGH</sequence>
<keyword evidence="1" id="KW-0472">Membrane</keyword>
<accession>A0A4R1XIH8</accession>
<comment type="caution">
    <text evidence="3">The sequence shown here is derived from an EMBL/GenBank/DDBJ whole genome shotgun (WGS) entry which is preliminary data.</text>
</comment>
<dbReference type="EMBL" id="SLVJ01000020">
    <property type="protein sequence ID" value="TCM63757.1"/>
    <property type="molecule type" value="Genomic_DNA"/>
</dbReference>
<evidence type="ECO:0000256" key="2">
    <source>
        <dbReference type="SAM" id="SignalP"/>
    </source>
</evidence>
<feature type="signal peptide" evidence="2">
    <location>
        <begin position="1"/>
        <end position="22"/>
    </location>
</feature>
<dbReference type="OrthoDB" id="6713541at2"/>
<evidence type="ECO:0000313" key="3">
    <source>
        <dbReference type="EMBL" id="TCM63757.1"/>
    </source>
</evidence>
<keyword evidence="1" id="KW-0812">Transmembrane</keyword>
<organism evidence="3 4">
    <name type="scientific">Acinetobacter calcoaceticus</name>
    <dbReference type="NCBI Taxonomy" id="471"/>
    <lineage>
        <taxon>Bacteria</taxon>
        <taxon>Pseudomonadati</taxon>
        <taxon>Pseudomonadota</taxon>
        <taxon>Gammaproteobacteria</taxon>
        <taxon>Moraxellales</taxon>
        <taxon>Moraxellaceae</taxon>
        <taxon>Acinetobacter</taxon>
        <taxon>Acinetobacter calcoaceticus/baumannii complex</taxon>
    </lineage>
</organism>
<gene>
    <name evidence="3" type="ORF">EC844_12061</name>
</gene>
<keyword evidence="1" id="KW-1133">Transmembrane helix</keyword>
<name>A0A4R1XIH8_ACICA</name>
<keyword evidence="2" id="KW-0732">Signal</keyword>
<keyword evidence="4" id="KW-1185">Reference proteome</keyword>
<proteinExistence type="predicted"/>